<evidence type="ECO:0000256" key="6">
    <source>
        <dbReference type="ARBA" id="ARBA00023136"/>
    </source>
</evidence>
<proteinExistence type="predicted"/>
<dbReference type="GO" id="GO:0005886">
    <property type="term" value="C:plasma membrane"/>
    <property type="evidence" value="ECO:0007669"/>
    <property type="project" value="UniProtKB-SubCell"/>
</dbReference>
<reference evidence="10 11" key="1">
    <citation type="submission" date="2017-08" db="EMBL/GenBank/DDBJ databases">
        <title>Functional genomic and metabolic studies of the symbiotic interactions of six Microcystis-dominated communities.</title>
        <authorList>
            <person name="Li Q."/>
            <person name="Lin F."/>
        </authorList>
    </citation>
    <scope>NUCLEOTIDE SEQUENCE [LARGE SCALE GENOMIC DNA]</scope>
    <source>
        <strain evidence="10">DA14</strain>
    </source>
</reference>
<dbReference type="CDD" id="cd07346">
    <property type="entry name" value="ABC_6TM_exporters"/>
    <property type="match status" value="1"/>
</dbReference>
<protein>
    <submittedName>
        <fullName evidence="10">ABC transporter ATP-binding protein</fullName>
    </submittedName>
</protein>
<name>A0A3E0MGU0_MICAE</name>
<keyword evidence="3" id="KW-0547">Nucleotide-binding</keyword>
<dbReference type="PROSITE" id="PS50893">
    <property type="entry name" value="ABC_TRANSPORTER_2"/>
    <property type="match status" value="1"/>
</dbReference>
<feature type="transmembrane region" description="Helical" evidence="7">
    <location>
        <begin position="161"/>
        <end position="179"/>
    </location>
</feature>
<dbReference type="EMBL" id="QQWE01000002">
    <property type="protein sequence ID" value="REJ58975.1"/>
    <property type="molecule type" value="Genomic_DNA"/>
</dbReference>
<feature type="transmembrane region" description="Helical" evidence="7">
    <location>
        <begin position="135"/>
        <end position="155"/>
    </location>
</feature>
<feature type="domain" description="ABC transporter" evidence="8">
    <location>
        <begin position="337"/>
        <end position="571"/>
    </location>
</feature>
<dbReference type="PANTHER" id="PTHR43394">
    <property type="entry name" value="ATP-DEPENDENT PERMEASE MDL1, MITOCHONDRIAL"/>
    <property type="match status" value="1"/>
</dbReference>
<dbReference type="InterPro" id="IPR027417">
    <property type="entry name" value="P-loop_NTPase"/>
</dbReference>
<feature type="transmembrane region" description="Helical" evidence="7">
    <location>
        <begin position="54"/>
        <end position="72"/>
    </location>
</feature>
<keyword evidence="2 7" id="KW-0812">Transmembrane</keyword>
<evidence type="ECO:0000256" key="3">
    <source>
        <dbReference type="ARBA" id="ARBA00022741"/>
    </source>
</evidence>
<evidence type="ECO:0000256" key="5">
    <source>
        <dbReference type="ARBA" id="ARBA00022989"/>
    </source>
</evidence>
<dbReference type="InterPro" id="IPR011527">
    <property type="entry name" value="ABC1_TM_dom"/>
</dbReference>
<keyword evidence="4 10" id="KW-0067">ATP-binding</keyword>
<organism evidence="10 11">
    <name type="scientific">Microcystis aeruginosa DA14</name>
    <dbReference type="NCBI Taxonomy" id="1987506"/>
    <lineage>
        <taxon>Bacteria</taxon>
        <taxon>Bacillati</taxon>
        <taxon>Cyanobacteriota</taxon>
        <taxon>Cyanophyceae</taxon>
        <taxon>Oscillatoriophycideae</taxon>
        <taxon>Chroococcales</taxon>
        <taxon>Microcystaceae</taxon>
        <taxon>Microcystis</taxon>
    </lineage>
</organism>
<gene>
    <name evidence="10" type="ORF">DWQ56_07595</name>
</gene>
<dbReference type="Pfam" id="PF00664">
    <property type="entry name" value="ABC_membrane"/>
    <property type="match status" value="1"/>
</dbReference>
<dbReference type="SUPFAM" id="SSF90123">
    <property type="entry name" value="ABC transporter transmembrane region"/>
    <property type="match status" value="1"/>
</dbReference>
<dbReference type="GO" id="GO:0005524">
    <property type="term" value="F:ATP binding"/>
    <property type="evidence" value="ECO:0007669"/>
    <property type="project" value="UniProtKB-KW"/>
</dbReference>
<dbReference type="PROSITE" id="PS00211">
    <property type="entry name" value="ABC_TRANSPORTER_1"/>
    <property type="match status" value="1"/>
</dbReference>
<dbReference type="SMART" id="SM00382">
    <property type="entry name" value="AAA"/>
    <property type="match status" value="1"/>
</dbReference>
<comment type="subcellular location">
    <subcellularLocation>
        <location evidence="1">Cell membrane</location>
        <topology evidence="1">Multi-pass membrane protein</topology>
    </subcellularLocation>
</comment>
<feature type="transmembrane region" description="Helical" evidence="7">
    <location>
        <begin position="21"/>
        <end position="42"/>
    </location>
</feature>
<accession>A0A3E0MGU0</accession>
<dbReference type="Pfam" id="PF00005">
    <property type="entry name" value="ABC_tran"/>
    <property type="match status" value="1"/>
</dbReference>
<dbReference type="Proteomes" id="UP000256301">
    <property type="component" value="Unassembled WGS sequence"/>
</dbReference>
<dbReference type="FunFam" id="3.40.50.300:FF:000218">
    <property type="entry name" value="Multidrug ABC transporter ATP-binding protein"/>
    <property type="match status" value="1"/>
</dbReference>
<evidence type="ECO:0000256" key="7">
    <source>
        <dbReference type="SAM" id="Phobius"/>
    </source>
</evidence>
<keyword evidence="5 7" id="KW-1133">Transmembrane helix</keyword>
<dbReference type="Gene3D" id="1.20.1560.10">
    <property type="entry name" value="ABC transporter type 1, transmembrane domain"/>
    <property type="match status" value="1"/>
</dbReference>
<evidence type="ECO:0000313" key="10">
    <source>
        <dbReference type="EMBL" id="REJ58975.1"/>
    </source>
</evidence>
<evidence type="ECO:0000313" key="11">
    <source>
        <dbReference type="Proteomes" id="UP000256301"/>
    </source>
</evidence>
<dbReference type="PANTHER" id="PTHR43394:SF1">
    <property type="entry name" value="ATP-BINDING CASSETTE SUB-FAMILY B MEMBER 10, MITOCHONDRIAL"/>
    <property type="match status" value="1"/>
</dbReference>
<comment type="caution">
    <text evidence="10">The sequence shown here is derived from an EMBL/GenBank/DDBJ whole genome shotgun (WGS) entry which is preliminary data.</text>
</comment>
<dbReference type="InterPro" id="IPR039421">
    <property type="entry name" value="Type_1_exporter"/>
</dbReference>
<dbReference type="Gene3D" id="3.40.50.300">
    <property type="entry name" value="P-loop containing nucleotide triphosphate hydrolases"/>
    <property type="match status" value="1"/>
</dbReference>
<dbReference type="InterPro" id="IPR003439">
    <property type="entry name" value="ABC_transporter-like_ATP-bd"/>
</dbReference>
<dbReference type="AlphaFoldDB" id="A0A3E0MGU0"/>
<evidence type="ECO:0000256" key="4">
    <source>
        <dbReference type="ARBA" id="ARBA00022840"/>
    </source>
</evidence>
<dbReference type="PROSITE" id="PS50929">
    <property type="entry name" value="ABC_TM1F"/>
    <property type="match status" value="1"/>
</dbReference>
<dbReference type="InterPro" id="IPR036640">
    <property type="entry name" value="ABC1_TM_sf"/>
</dbReference>
<dbReference type="GO" id="GO:0015421">
    <property type="term" value="F:ABC-type oligopeptide transporter activity"/>
    <property type="evidence" value="ECO:0007669"/>
    <property type="project" value="TreeGrafter"/>
</dbReference>
<feature type="transmembrane region" description="Helical" evidence="7">
    <location>
        <begin position="242"/>
        <end position="265"/>
    </location>
</feature>
<dbReference type="InterPro" id="IPR017871">
    <property type="entry name" value="ABC_transporter-like_CS"/>
</dbReference>
<sequence>MKSRSSYWNLIPYLRPQTQTIILAFICTIGFTVFWPILAWLAGQMARYIGEGNVQALATLSGVGAVVFLLRGMSQYGQDSLMAKASLKIALELRKKVYAHLQTLGLNYFETAKTGDLSYRLTEDIDRIGEVINKFFHDFIPSALQLIVVFAYMFIVNWQLTIAVIIIAPLLGVLVGFFGEKLLQYARRAQAKISNLSSLLTEVFGGIRVVQAFAAEDYQTELFAQEAEENRRAQYLSESTKALQYVVVGFLQALGVIFLFFLAGWQISQKNLTGIDFVSYVAAVAMLIDPIAHITSNYNQFKQGQASMDRIFELLAILPTITEKPNAIELPLHSKEVEYCQVNFSYNEDRQVLKNINFTAHAGEMIALVGASGAGKTTLVNLLLRFYDPTAGKILIDGVDIRDVTLKSLRRQIGVVLQENILFSGTIAQNIAFGQGDFNLQEVEKAAKIANAHQFIGELSQGYYTYVGERGVNLSGGQRQRIAIARAVLSNPRILILDEATSALDSESEALVQEALERIMTERTVFVIAHRLATVRKANRILVLEKGEIIEVGNHEELLNLNGRYAQFHARQFQD</sequence>
<dbReference type="GO" id="GO:0016887">
    <property type="term" value="F:ATP hydrolysis activity"/>
    <property type="evidence" value="ECO:0007669"/>
    <property type="project" value="InterPro"/>
</dbReference>
<evidence type="ECO:0000259" key="8">
    <source>
        <dbReference type="PROSITE" id="PS50893"/>
    </source>
</evidence>
<dbReference type="SUPFAM" id="SSF52540">
    <property type="entry name" value="P-loop containing nucleoside triphosphate hydrolases"/>
    <property type="match status" value="1"/>
</dbReference>
<evidence type="ECO:0000259" key="9">
    <source>
        <dbReference type="PROSITE" id="PS50929"/>
    </source>
</evidence>
<keyword evidence="6 7" id="KW-0472">Membrane</keyword>
<dbReference type="InterPro" id="IPR003593">
    <property type="entry name" value="AAA+_ATPase"/>
</dbReference>
<evidence type="ECO:0000256" key="2">
    <source>
        <dbReference type="ARBA" id="ARBA00022692"/>
    </source>
</evidence>
<feature type="domain" description="ABC transmembrane type-1" evidence="9">
    <location>
        <begin position="22"/>
        <end position="303"/>
    </location>
</feature>
<evidence type="ECO:0000256" key="1">
    <source>
        <dbReference type="ARBA" id="ARBA00004651"/>
    </source>
</evidence>